<evidence type="ECO:0000256" key="3">
    <source>
        <dbReference type="ARBA" id="ARBA00004123"/>
    </source>
</evidence>
<dbReference type="Gene3D" id="3.30.540.10">
    <property type="entry name" value="Fructose-1,6-Bisphosphatase, subunit A, domain 1"/>
    <property type="match status" value="1"/>
</dbReference>
<dbReference type="PANTHER" id="PTHR11556">
    <property type="entry name" value="FRUCTOSE-1,6-BISPHOSPHATASE-RELATED"/>
    <property type="match status" value="1"/>
</dbReference>
<keyword evidence="16" id="KW-0539">Nucleus</keyword>
<keyword evidence="15" id="KW-0965">Cell junction</keyword>
<reference evidence="29" key="2">
    <citation type="submission" date="2019-11" db="UniProtKB">
        <authorList>
            <consortium name="WormBaseParasite"/>
        </authorList>
    </citation>
    <scope>IDENTIFICATION</scope>
</reference>
<name>A0A0R3ULK0_MESCO</name>
<feature type="domain" description="Fructose-1-6-bisphosphatase class I N-terminal" evidence="25">
    <location>
        <begin position="11"/>
        <end position="200"/>
    </location>
</feature>
<evidence type="ECO:0000256" key="4">
    <source>
        <dbReference type="ARBA" id="ARBA00004216"/>
    </source>
</evidence>
<keyword evidence="11" id="KW-0479">Metal-binding</keyword>
<feature type="domain" description="Fructose-1-6-bisphosphatase class 1 C-terminal" evidence="26">
    <location>
        <begin position="204"/>
        <end position="332"/>
    </location>
</feature>
<evidence type="ECO:0000256" key="11">
    <source>
        <dbReference type="ARBA" id="ARBA00022723"/>
    </source>
</evidence>
<evidence type="ECO:0000313" key="28">
    <source>
        <dbReference type="Proteomes" id="UP000267029"/>
    </source>
</evidence>
<keyword evidence="17 24" id="KW-0119">Carbohydrate metabolism</keyword>
<dbReference type="Pfam" id="PF00316">
    <property type="entry name" value="FBPase"/>
    <property type="match status" value="1"/>
</dbReference>
<comment type="cofactor">
    <cofactor evidence="2">
        <name>Mg(2+)</name>
        <dbReference type="ChEBI" id="CHEBI:18420"/>
    </cofactor>
</comment>
<evidence type="ECO:0000256" key="5">
    <source>
        <dbReference type="ARBA" id="ARBA00004282"/>
    </source>
</evidence>
<evidence type="ECO:0000256" key="24">
    <source>
        <dbReference type="RuleBase" id="RU000508"/>
    </source>
</evidence>
<comment type="function">
    <text evidence="19">Catalyzes the hydrolysis of fructose 1,6-bisphosphate to fructose 6-phosphate in the presence of divalent cations and probably participates in glycogen synthesis from carbohydrate precursors, such as lactate.</text>
</comment>
<dbReference type="SUPFAM" id="SSF56655">
    <property type="entry name" value="Carbohydrate phosphatase"/>
    <property type="match status" value="1"/>
</dbReference>
<evidence type="ECO:0000256" key="8">
    <source>
        <dbReference type="ARBA" id="ARBA00013093"/>
    </source>
</evidence>
<dbReference type="EC" id="3.1.3.11" evidence="8"/>
<dbReference type="GO" id="GO:0006002">
    <property type="term" value="P:fructose 6-phosphate metabolic process"/>
    <property type="evidence" value="ECO:0007669"/>
    <property type="project" value="TreeGrafter"/>
</dbReference>
<protein>
    <recommendedName>
        <fullName evidence="21">Fructose-1,6-bisphosphatase isozyme 2</fullName>
        <ecNumber evidence="8">3.1.3.11</ecNumber>
    </recommendedName>
    <alternativeName>
        <fullName evidence="18">D-fructose-1,6-bisphosphate 1-phosphohydrolase</fullName>
    </alternativeName>
    <alternativeName>
        <fullName evidence="22">D-fructose-1,6-bisphosphate 1-phosphohydrolase 2</fullName>
    </alternativeName>
    <alternativeName>
        <fullName evidence="23">Muscle FBPase</fullName>
    </alternativeName>
</protein>
<accession>A0A0R3ULK0</accession>
<evidence type="ECO:0000256" key="14">
    <source>
        <dbReference type="ARBA" id="ARBA00022842"/>
    </source>
</evidence>
<dbReference type="GO" id="GO:0006094">
    <property type="term" value="P:gluconeogenesis"/>
    <property type="evidence" value="ECO:0007669"/>
    <property type="project" value="UniProtKB-UniPathway"/>
</dbReference>
<evidence type="ECO:0000256" key="17">
    <source>
        <dbReference type="ARBA" id="ARBA00023277"/>
    </source>
</evidence>
<comment type="subunit">
    <text evidence="20">Homotetramer. Interacts with ALDOA; the interaction blocks inhibition by physiological concentrations of AMP and reduces inhibition by Ca(2+). Interacts with alpha-actinin and F-actin.</text>
</comment>
<dbReference type="InterPro" id="IPR000146">
    <property type="entry name" value="FBPase_class-1"/>
</dbReference>
<comment type="catalytic activity">
    <reaction evidence="1">
        <text>beta-D-fructose 1,6-bisphosphate + H2O = beta-D-fructose 6-phosphate + phosphate</text>
        <dbReference type="Rhea" id="RHEA:11064"/>
        <dbReference type="ChEBI" id="CHEBI:15377"/>
        <dbReference type="ChEBI" id="CHEBI:32966"/>
        <dbReference type="ChEBI" id="CHEBI:43474"/>
        <dbReference type="ChEBI" id="CHEBI:57634"/>
        <dbReference type="EC" id="3.1.3.11"/>
    </reaction>
</comment>
<dbReference type="InterPro" id="IPR020548">
    <property type="entry name" value="Fructose_bisphosphatase_AS"/>
</dbReference>
<evidence type="ECO:0000256" key="12">
    <source>
        <dbReference type="ARBA" id="ARBA00022801"/>
    </source>
</evidence>
<evidence type="ECO:0000259" key="25">
    <source>
        <dbReference type="Pfam" id="PF00316"/>
    </source>
</evidence>
<dbReference type="GO" id="GO:0006000">
    <property type="term" value="P:fructose metabolic process"/>
    <property type="evidence" value="ECO:0007669"/>
    <property type="project" value="TreeGrafter"/>
</dbReference>
<evidence type="ECO:0000256" key="6">
    <source>
        <dbReference type="ARBA" id="ARBA00004742"/>
    </source>
</evidence>
<keyword evidence="10" id="KW-0597">Phosphoprotein</keyword>
<dbReference type="Gene3D" id="3.40.190.80">
    <property type="match status" value="1"/>
</dbReference>
<dbReference type="GO" id="GO:0030388">
    <property type="term" value="P:fructose 1,6-bisphosphate metabolic process"/>
    <property type="evidence" value="ECO:0007669"/>
    <property type="project" value="TreeGrafter"/>
</dbReference>
<dbReference type="PANTHER" id="PTHR11556:SF1">
    <property type="entry name" value="FRUCTOSE-BISPHOSPHATASE"/>
    <property type="match status" value="1"/>
</dbReference>
<dbReference type="HAMAP" id="MF_01855">
    <property type="entry name" value="FBPase_class1"/>
    <property type="match status" value="1"/>
</dbReference>
<dbReference type="GO" id="GO:0030018">
    <property type="term" value="C:Z disc"/>
    <property type="evidence" value="ECO:0007669"/>
    <property type="project" value="UniProtKB-SubCell"/>
</dbReference>
<dbReference type="AlphaFoldDB" id="A0A0R3ULK0"/>
<evidence type="ECO:0000256" key="13">
    <source>
        <dbReference type="ARBA" id="ARBA00022837"/>
    </source>
</evidence>
<dbReference type="GO" id="GO:0005986">
    <property type="term" value="P:sucrose biosynthetic process"/>
    <property type="evidence" value="ECO:0007669"/>
    <property type="project" value="TreeGrafter"/>
</dbReference>
<dbReference type="PIRSF" id="PIRSF500210">
    <property type="entry name" value="FBPtase"/>
    <property type="match status" value="1"/>
</dbReference>
<reference evidence="27 28" key="1">
    <citation type="submission" date="2018-10" db="EMBL/GenBank/DDBJ databases">
        <authorList>
            <consortium name="Pathogen Informatics"/>
        </authorList>
    </citation>
    <scope>NUCLEOTIDE SEQUENCE [LARGE SCALE GENOMIC DNA]</scope>
</reference>
<evidence type="ECO:0000256" key="18">
    <source>
        <dbReference type="ARBA" id="ARBA00032973"/>
    </source>
</evidence>
<keyword evidence="12 24" id="KW-0378">Hydrolase</keyword>
<dbReference type="GO" id="GO:0042132">
    <property type="term" value="F:fructose 1,6-bisphosphate 1-phosphatase activity"/>
    <property type="evidence" value="ECO:0007669"/>
    <property type="project" value="UniProtKB-EC"/>
</dbReference>
<evidence type="ECO:0000256" key="10">
    <source>
        <dbReference type="ARBA" id="ARBA00022553"/>
    </source>
</evidence>
<evidence type="ECO:0000256" key="22">
    <source>
        <dbReference type="ARBA" id="ARBA00042757"/>
    </source>
</evidence>
<gene>
    <name evidence="27" type="ORF">MCOS_LOCUS8558</name>
</gene>
<sequence>MSQHEVDTNCMTLTRFIIHEQTKYPEASGELTQLMNGIQTAVKAISNAVRKAGIAQLFGFTGNSNVQGEEVKKLDVISNELFVNMMISSYTTCLLISEENEEVVVVDPKQQGKYIVAFDPLDGSSNIDCLGSVGSIFAIFRRKHDKGIADPSEALQPGRNVVAAGYAIYGSSTMIVLSVGSGVYGFTLDPSLGEFILTQPMIKIPKRGKIFSINEGYASNWDKAITQYIHDKKFPKTGKPYQARYIGSMVADVHRTLVYGGIFLYPSMSHAPSGKLRLLYECIPMAYLVEQAGGKASTGKMPILDIQPQQIHERAPTILGSAEDVDEVLSYYSKC</sequence>
<dbReference type="Pfam" id="PF18913">
    <property type="entry name" value="FBPase_C"/>
    <property type="match status" value="1"/>
</dbReference>
<dbReference type="GO" id="GO:0005634">
    <property type="term" value="C:nucleus"/>
    <property type="evidence" value="ECO:0007669"/>
    <property type="project" value="UniProtKB-SubCell"/>
</dbReference>
<dbReference type="FunFam" id="3.30.540.10:FF:000005">
    <property type="entry name" value="Fructose-1,6-bisphosphatase isozyme 2"/>
    <property type="match status" value="1"/>
</dbReference>
<evidence type="ECO:0000256" key="16">
    <source>
        <dbReference type="ARBA" id="ARBA00023242"/>
    </source>
</evidence>
<comment type="subcellular location">
    <subcellularLocation>
        <location evidence="5">Cell junction</location>
    </subcellularLocation>
    <subcellularLocation>
        <location evidence="4">Cytoplasm</location>
        <location evidence="4">Myofibril</location>
        <location evidence="4">Sarcomere</location>
        <location evidence="4">Z line</location>
    </subcellularLocation>
    <subcellularLocation>
        <location evidence="3">Nucleus</location>
    </subcellularLocation>
</comment>
<dbReference type="PROSITE" id="PS00124">
    <property type="entry name" value="FBPASE"/>
    <property type="match status" value="1"/>
</dbReference>
<dbReference type="PRINTS" id="PR00115">
    <property type="entry name" value="F16BPHPHTASE"/>
</dbReference>
<dbReference type="EMBL" id="UXSR01005532">
    <property type="protein sequence ID" value="VDD82555.1"/>
    <property type="molecule type" value="Genomic_DNA"/>
</dbReference>
<dbReference type="CDD" id="cd00354">
    <property type="entry name" value="FBPase"/>
    <property type="match status" value="1"/>
</dbReference>
<evidence type="ECO:0000256" key="20">
    <source>
        <dbReference type="ARBA" id="ARBA00038670"/>
    </source>
</evidence>
<dbReference type="OrthoDB" id="10256725at2759"/>
<dbReference type="InterPro" id="IPR044015">
    <property type="entry name" value="FBPase_C_dom"/>
</dbReference>
<dbReference type="NCBIfam" id="NF006778">
    <property type="entry name" value="PRK09293.1-1"/>
    <property type="match status" value="1"/>
</dbReference>
<keyword evidence="14" id="KW-0460">Magnesium</keyword>
<dbReference type="FunFam" id="3.40.190.80:FF:000001">
    <property type="entry name" value="Fructose-1,6-bisphosphatase class 1"/>
    <property type="match status" value="1"/>
</dbReference>
<evidence type="ECO:0000256" key="2">
    <source>
        <dbReference type="ARBA" id="ARBA00001946"/>
    </source>
</evidence>
<dbReference type="PIRSF" id="PIRSF000904">
    <property type="entry name" value="FBPtase_SBPase"/>
    <property type="match status" value="1"/>
</dbReference>
<dbReference type="GO" id="GO:0046872">
    <property type="term" value="F:metal ion binding"/>
    <property type="evidence" value="ECO:0007669"/>
    <property type="project" value="UniProtKB-KW"/>
</dbReference>
<keyword evidence="9" id="KW-0963">Cytoplasm</keyword>
<evidence type="ECO:0000256" key="23">
    <source>
        <dbReference type="ARBA" id="ARBA00043165"/>
    </source>
</evidence>
<dbReference type="InterPro" id="IPR033391">
    <property type="entry name" value="FBPase_N"/>
</dbReference>
<dbReference type="NCBIfam" id="NF006779">
    <property type="entry name" value="PRK09293.1-3"/>
    <property type="match status" value="1"/>
</dbReference>
<evidence type="ECO:0000259" key="26">
    <source>
        <dbReference type="Pfam" id="PF18913"/>
    </source>
</evidence>
<comment type="pathway">
    <text evidence="6">Carbohydrate biosynthesis; gluconeogenesis.</text>
</comment>
<dbReference type="GO" id="GO:0005829">
    <property type="term" value="C:cytosol"/>
    <property type="evidence" value="ECO:0007669"/>
    <property type="project" value="TreeGrafter"/>
</dbReference>
<dbReference type="Proteomes" id="UP000267029">
    <property type="component" value="Unassembled WGS sequence"/>
</dbReference>
<dbReference type="UniPathway" id="UPA00138"/>
<proteinExistence type="inferred from homology"/>
<evidence type="ECO:0000256" key="21">
    <source>
        <dbReference type="ARBA" id="ARBA00040321"/>
    </source>
</evidence>
<evidence type="ECO:0000256" key="7">
    <source>
        <dbReference type="ARBA" id="ARBA00010941"/>
    </source>
</evidence>
<evidence type="ECO:0000256" key="9">
    <source>
        <dbReference type="ARBA" id="ARBA00022490"/>
    </source>
</evidence>
<keyword evidence="13" id="KW-0106">Calcium</keyword>
<dbReference type="GO" id="GO:0070161">
    <property type="term" value="C:anchoring junction"/>
    <property type="evidence" value="ECO:0007669"/>
    <property type="project" value="UniProtKB-SubCell"/>
</dbReference>
<dbReference type="InterPro" id="IPR028343">
    <property type="entry name" value="FBPtase"/>
</dbReference>
<dbReference type="STRING" id="53468.A0A0R3ULK0"/>
<evidence type="ECO:0000256" key="15">
    <source>
        <dbReference type="ARBA" id="ARBA00022949"/>
    </source>
</evidence>
<evidence type="ECO:0000256" key="19">
    <source>
        <dbReference type="ARBA" id="ARBA00037516"/>
    </source>
</evidence>
<evidence type="ECO:0000256" key="1">
    <source>
        <dbReference type="ARBA" id="ARBA00001273"/>
    </source>
</evidence>
<organism evidence="29">
    <name type="scientific">Mesocestoides corti</name>
    <name type="common">Flatworm</name>
    <dbReference type="NCBI Taxonomy" id="53468"/>
    <lineage>
        <taxon>Eukaryota</taxon>
        <taxon>Metazoa</taxon>
        <taxon>Spiralia</taxon>
        <taxon>Lophotrochozoa</taxon>
        <taxon>Platyhelminthes</taxon>
        <taxon>Cestoda</taxon>
        <taxon>Eucestoda</taxon>
        <taxon>Cyclophyllidea</taxon>
        <taxon>Mesocestoididae</taxon>
        <taxon>Mesocestoides</taxon>
    </lineage>
</organism>
<comment type="similarity">
    <text evidence="7 24">Belongs to the FBPase class 1 family.</text>
</comment>
<keyword evidence="28" id="KW-1185">Reference proteome</keyword>
<dbReference type="WBParaSite" id="MCU_006247-RA">
    <property type="protein sequence ID" value="MCU_006247-RA"/>
    <property type="gene ID" value="MCU_006247"/>
</dbReference>
<evidence type="ECO:0000313" key="29">
    <source>
        <dbReference type="WBParaSite" id="MCU_006247-RA"/>
    </source>
</evidence>
<evidence type="ECO:0000313" key="27">
    <source>
        <dbReference type="EMBL" id="VDD82555.1"/>
    </source>
</evidence>